<name>A0A859FEB9_9BACI</name>
<evidence type="ECO:0000313" key="2">
    <source>
        <dbReference type="Proteomes" id="UP000318138"/>
    </source>
</evidence>
<dbReference type="Proteomes" id="UP000318138">
    <property type="component" value="Chromosome"/>
</dbReference>
<dbReference type="RefSeq" id="WP_176009256.1">
    <property type="nucleotide sequence ID" value="NZ_CP041372.2"/>
</dbReference>
<dbReference type="EMBL" id="CP041372">
    <property type="protein sequence ID" value="QKS71220.1"/>
    <property type="molecule type" value="Genomic_DNA"/>
</dbReference>
<accession>A0A859FEB9</accession>
<evidence type="ECO:0000313" key="1">
    <source>
        <dbReference type="EMBL" id="QKS71220.1"/>
    </source>
</evidence>
<dbReference type="KEGG" id="psua:FLK61_31405"/>
<dbReference type="AlphaFoldDB" id="A0A859FEB9"/>
<reference evidence="2" key="1">
    <citation type="submission" date="2019-07" db="EMBL/GenBank/DDBJ databases">
        <title>Bacillus alkalisoli sp. nov. isolated from saline soil.</title>
        <authorList>
            <person name="Sun J.-Q."/>
            <person name="Xu L."/>
        </authorList>
    </citation>
    <scope>NUCLEOTIDE SEQUENCE [LARGE SCALE GENOMIC DNA]</scope>
    <source>
        <strain evidence="2">M4U3P1</strain>
    </source>
</reference>
<proteinExistence type="predicted"/>
<gene>
    <name evidence="1" type="ORF">FLK61_31405</name>
</gene>
<keyword evidence="2" id="KW-1185">Reference proteome</keyword>
<protein>
    <submittedName>
        <fullName evidence="1">Uncharacterized protein</fullName>
    </submittedName>
</protein>
<sequence>MKLLNGVTGFYDYTLYEPPQVNYNQFKQLCYSYTFTNQNKARVIDSNVDAGLTNFYLAHLEHEGVPIYILLNMHHPYLAFASRVDVEHIHFVNHTAMYEFFCAYYHVLPTSELNRPVNKKLLSDSKLNKAEMEQITYWQPKTVGEIIFNYWD</sequence>
<organism evidence="1 2">
    <name type="scientific">Paenalkalicoccus suaedae</name>
    <dbReference type="NCBI Taxonomy" id="2592382"/>
    <lineage>
        <taxon>Bacteria</taxon>
        <taxon>Bacillati</taxon>
        <taxon>Bacillota</taxon>
        <taxon>Bacilli</taxon>
        <taxon>Bacillales</taxon>
        <taxon>Bacillaceae</taxon>
        <taxon>Paenalkalicoccus</taxon>
    </lineage>
</organism>